<dbReference type="InterPro" id="IPR011009">
    <property type="entry name" value="Kinase-like_dom_sf"/>
</dbReference>
<name>A0A8T0JD88_CERPU</name>
<protein>
    <recommendedName>
        <fullName evidence="2">Protein kinase domain-containing protein</fullName>
    </recommendedName>
</protein>
<dbReference type="EMBL" id="CM026421">
    <property type="protein sequence ID" value="KAG0592983.1"/>
    <property type="molecule type" value="Genomic_DNA"/>
</dbReference>
<keyword evidence="4" id="KW-1185">Reference proteome</keyword>
<gene>
    <name evidence="3" type="ORF">KC19_1G295600</name>
</gene>
<dbReference type="GO" id="GO:0004672">
    <property type="term" value="F:protein kinase activity"/>
    <property type="evidence" value="ECO:0007669"/>
    <property type="project" value="InterPro"/>
</dbReference>
<dbReference type="AlphaFoldDB" id="A0A8T0JD88"/>
<evidence type="ECO:0000259" key="2">
    <source>
        <dbReference type="PROSITE" id="PS50011"/>
    </source>
</evidence>
<dbReference type="PROSITE" id="PS50011">
    <property type="entry name" value="PROTEIN_KINASE_DOM"/>
    <property type="match status" value="1"/>
</dbReference>
<accession>A0A8T0JD88</accession>
<dbReference type="InterPro" id="IPR000719">
    <property type="entry name" value="Prot_kinase_dom"/>
</dbReference>
<reference evidence="3" key="1">
    <citation type="submission" date="2020-06" db="EMBL/GenBank/DDBJ databases">
        <title>WGS assembly of Ceratodon purpureus strain R40.</title>
        <authorList>
            <person name="Carey S.B."/>
            <person name="Jenkins J."/>
            <person name="Shu S."/>
            <person name="Lovell J.T."/>
            <person name="Sreedasyam A."/>
            <person name="Maumus F."/>
            <person name="Tiley G.P."/>
            <person name="Fernandez-Pozo N."/>
            <person name="Barry K."/>
            <person name="Chen C."/>
            <person name="Wang M."/>
            <person name="Lipzen A."/>
            <person name="Daum C."/>
            <person name="Saski C.A."/>
            <person name="Payton A.C."/>
            <person name="Mcbreen J.C."/>
            <person name="Conrad R.E."/>
            <person name="Kollar L.M."/>
            <person name="Olsson S."/>
            <person name="Huttunen S."/>
            <person name="Landis J.B."/>
            <person name="Wickett N.J."/>
            <person name="Johnson M.G."/>
            <person name="Rensing S.A."/>
            <person name="Grimwood J."/>
            <person name="Schmutz J."/>
            <person name="Mcdaniel S.F."/>
        </authorList>
    </citation>
    <scope>NUCLEOTIDE SEQUENCE</scope>
    <source>
        <strain evidence="3">R40</strain>
    </source>
</reference>
<evidence type="ECO:0000256" key="1">
    <source>
        <dbReference type="SAM" id="MobiDB-lite"/>
    </source>
</evidence>
<evidence type="ECO:0000313" key="4">
    <source>
        <dbReference type="Proteomes" id="UP000822688"/>
    </source>
</evidence>
<organism evidence="3 4">
    <name type="scientific">Ceratodon purpureus</name>
    <name type="common">Fire moss</name>
    <name type="synonym">Dicranum purpureum</name>
    <dbReference type="NCBI Taxonomy" id="3225"/>
    <lineage>
        <taxon>Eukaryota</taxon>
        <taxon>Viridiplantae</taxon>
        <taxon>Streptophyta</taxon>
        <taxon>Embryophyta</taxon>
        <taxon>Bryophyta</taxon>
        <taxon>Bryophytina</taxon>
        <taxon>Bryopsida</taxon>
        <taxon>Dicranidae</taxon>
        <taxon>Pseudoditrichales</taxon>
        <taxon>Ditrichaceae</taxon>
        <taxon>Ceratodon</taxon>
    </lineage>
</organism>
<feature type="compositionally biased region" description="Basic and acidic residues" evidence="1">
    <location>
        <begin position="24"/>
        <end position="36"/>
    </location>
</feature>
<feature type="domain" description="Protein kinase" evidence="2">
    <location>
        <begin position="1"/>
        <end position="96"/>
    </location>
</feature>
<dbReference type="Proteomes" id="UP000822688">
    <property type="component" value="Chromosome 1"/>
</dbReference>
<dbReference type="Gene3D" id="1.10.510.10">
    <property type="entry name" value="Transferase(Phosphotransferase) domain 1"/>
    <property type="match status" value="1"/>
</dbReference>
<sequence>MSKLQGKYNMPHSMTVDVGPTSRRAPEVSRNGDRHKYSFPGDVRSYGVTYHEILNGEVPFEGVTYLFAKSSFGLSSELPASCSEVDADEMLVHCSN</sequence>
<dbReference type="SUPFAM" id="SSF56112">
    <property type="entry name" value="Protein kinase-like (PK-like)"/>
    <property type="match status" value="1"/>
</dbReference>
<comment type="caution">
    <text evidence="3">The sequence shown here is derived from an EMBL/GenBank/DDBJ whole genome shotgun (WGS) entry which is preliminary data.</text>
</comment>
<feature type="region of interest" description="Disordered" evidence="1">
    <location>
        <begin position="1"/>
        <end position="36"/>
    </location>
</feature>
<evidence type="ECO:0000313" key="3">
    <source>
        <dbReference type="EMBL" id="KAG0592983.1"/>
    </source>
</evidence>
<dbReference type="GO" id="GO:0005524">
    <property type="term" value="F:ATP binding"/>
    <property type="evidence" value="ECO:0007669"/>
    <property type="project" value="InterPro"/>
</dbReference>
<proteinExistence type="predicted"/>